<comment type="similarity">
    <text evidence="1">In the C-terminal section; belongs to the class-I pyridoxal-phosphate-dependent aminotransferase family.</text>
</comment>
<evidence type="ECO:0000313" key="9">
    <source>
        <dbReference type="Proteomes" id="UP000237752"/>
    </source>
</evidence>
<dbReference type="GO" id="GO:0008483">
    <property type="term" value="F:transaminase activity"/>
    <property type="evidence" value="ECO:0007669"/>
    <property type="project" value="UniProtKB-KW"/>
</dbReference>
<keyword evidence="8" id="KW-0032">Aminotransferase</keyword>
<feature type="domain" description="HTH gntR-type" evidence="7">
    <location>
        <begin position="11"/>
        <end position="79"/>
    </location>
</feature>
<keyword evidence="2" id="KW-0663">Pyridoxal phosphate</keyword>
<dbReference type="Gene3D" id="1.10.10.10">
    <property type="entry name" value="Winged helix-like DNA-binding domain superfamily/Winged helix DNA-binding domain"/>
    <property type="match status" value="1"/>
</dbReference>
<evidence type="ECO:0000256" key="4">
    <source>
        <dbReference type="ARBA" id="ARBA00023125"/>
    </source>
</evidence>
<dbReference type="SUPFAM" id="SSF46785">
    <property type="entry name" value="Winged helix' DNA-binding domain"/>
    <property type="match status" value="1"/>
</dbReference>
<name>A0A2T1A3E9_9ACTN</name>
<feature type="region of interest" description="Disordered" evidence="6">
    <location>
        <begin position="81"/>
        <end position="103"/>
    </location>
</feature>
<dbReference type="Proteomes" id="UP000237752">
    <property type="component" value="Unassembled WGS sequence"/>
</dbReference>
<evidence type="ECO:0000313" key="8">
    <source>
        <dbReference type="EMBL" id="PRZ43116.1"/>
    </source>
</evidence>
<dbReference type="InterPro" id="IPR015424">
    <property type="entry name" value="PyrdxlP-dep_Trfase"/>
</dbReference>
<reference evidence="8 9" key="1">
    <citation type="submission" date="2018-03" db="EMBL/GenBank/DDBJ databases">
        <title>Genomic Encyclopedia of Archaeal and Bacterial Type Strains, Phase II (KMG-II): from individual species to whole genera.</title>
        <authorList>
            <person name="Goeker M."/>
        </authorList>
    </citation>
    <scope>NUCLEOTIDE SEQUENCE [LARGE SCALE GENOMIC DNA]</scope>
    <source>
        <strain evidence="8 9">DSM 100065</strain>
    </source>
</reference>
<gene>
    <name evidence="8" type="ORF">CLV47_103173</name>
</gene>
<keyword evidence="3" id="KW-0805">Transcription regulation</keyword>
<dbReference type="Gene3D" id="3.40.640.10">
    <property type="entry name" value="Type I PLP-dependent aspartate aminotransferase-like (Major domain)"/>
    <property type="match status" value="1"/>
</dbReference>
<dbReference type="InterPro" id="IPR036390">
    <property type="entry name" value="WH_DNA-bd_sf"/>
</dbReference>
<accession>A0A2T1A3E9</accession>
<dbReference type="PANTHER" id="PTHR46577">
    <property type="entry name" value="HTH-TYPE TRANSCRIPTIONAL REGULATORY PROTEIN GABR"/>
    <property type="match status" value="1"/>
</dbReference>
<dbReference type="CDD" id="cd00609">
    <property type="entry name" value="AAT_like"/>
    <property type="match status" value="1"/>
</dbReference>
<evidence type="ECO:0000256" key="5">
    <source>
        <dbReference type="ARBA" id="ARBA00023163"/>
    </source>
</evidence>
<dbReference type="AlphaFoldDB" id="A0A2T1A3E9"/>
<comment type="caution">
    <text evidence="8">The sequence shown here is derived from an EMBL/GenBank/DDBJ whole genome shotgun (WGS) entry which is preliminary data.</text>
</comment>
<evidence type="ECO:0000256" key="2">
    <source>
        <dbReference type="ARBA" id="ARBA00022898"/>
    </source>
</evidence>
<keyword evidence="8" id="KW-0808">Transferase</keyword>
<dbReference type="GO" id="GO:0030170">
    <property type="term" value="F:pyridoxal phosphate binding"/>
    <property type="evidence" value="ECO:0007669"/>
    <property type="project" value="InterPro"/>
</dbReference>
<evidence type="ECO:0000256" key="1">
    <source>
        <dbReference type="ARBA" id="ARBA00005384"/>
    </source>
</evidence>
<dbReference type="SMART" id="SM00345">
    <property type="entry name" value="HTH_GNTR"/>
    <property type="match status" value="1"/>
</dbReference>
<evidence type="ECO:0000256" key="3">
    <source>
        <dbReference type="ARBA" id="ARBA00023015"/>
    </source>
</evidence>
<protein>
    <submittedName>
        <fullName evidence="8">GntR family transcriptional regulator/MocR family aminotransferase</fullName>
    </submittedName>
</protein>
<dbReference type="PRINTS" id="PR00035">
    <property type="entry name" value="HTHGNTR"/>
</dbReference>
<dbReference type="InterPro" id="IPR051446">
    <property type="entry name" value="HTH_trans_reg/aminotransferase"/>
</dbReference>
<organism evidence="8 9">
    <name type="scientific">Antricoccus suffuscus</name>
    <dbReference type="NCBI Taxonomy" id="1629062"/>
    <lineage>
        <taxon>Bacteria</taxon>
        <taxon>Bacillati</taxon>
        <taxon>Actinomycetota</taxon>
        <taxon>Actinomycetes</taxon>
        <taxon>Geodermatophilales</taxon>
        <taxon>Antricoccaceae</taxon>
        <taxon>Antricoccus</taxon>
    </lineage>
</organism>
<evidence type="ECO:0000256" key="6">
    <source>
        <dbReference type="SAM" id="MobiDB-lite"/>
    </source>
</evidence>
<dbReference type="OrthoDB" id="594134at2"/>
<keyword evidence="4" id="KW-0238">DNA-binding</keyword>
<dbReference type="InterPro" id="IPR015421">
    <property type="entry name" value="PyrdxlP-dep_Trfase_major"/>
</dbReference>
<dbReference type="PROSITE" id="PS50949">
    <property type="entry name" value="HTH_GNTR"/>
    <property type="match status" value="1"/>
</dbReference>
<sequence length="461" mass="49172">MDLFVDLSPGLGRQDAVEAALRTAISAGRLAPGAPLPSTRTLAAELGLARGTVVAAVEQLAVEGLLETRQGALTRVAHVPPPVTATRTQRSSPKAPRADFTGGEPDLTRFPRSWWAAAVRKSLAQADASTLGYGDPRGSIELRAALVDYLGRTRGVTAAVEHVMVLSGFRQTLAMLARVLHRRGHRRIVVEDPALEVHLELLRGAGLECAPISVDADGAQVGMIDQHEVRAAQVTPNHHLPLGVSLSPARRSELAAWAASVDGFIIEDDFDGELRYDRRPLRALQALDPGRIAYCGTASKSVAPGLRLGWCVLPPALVEPAVGALVDMGGPTVSSLDQLAFAELMASGRYDRHVRTVRTEYRRRRDLLSSSLAAQVPGVRLEGVSAGLVGLIRLPADCDEDTVVARLADRSVAVMPLGIFRSTRSHRDEPAIVVNYGRPFGHQFAAAIELLTSALADAIGH</sequence>
<dbReference type="RefSeq" id="WP_106348083.1">
    <property type="nucleotide sequence ID" value="NZ_PVUE01000003.1"/>
</dbReference>
<dbReference type="InterPro" id="IPR036388">
    <property type="entry name" value="WH-like_DNA-bd_sf"/>
</dbReference>
<proteinExistence type="inferred from homology"/>
<dbReference type="InterPro" id="IPR000524">
    <property type="entry name" value="Tscrpt_reg_HTH_GntR"/>
</dbReference>
<dbReference type="Pfam" id="PF00392">
    <property type="entry name" value="GntR"/>
    <property type="match status" value="1"/>
</dbReference>
<dbReference type="SUPFAM" id="SSF53383">
    <property type="entry name" value="PLP-dependent transferases"/>
    <property type="match status" value="1"/>
</dbReference>
<dbReference type="GO" id="GO:0003700">
    <property type="term" value="F:DNA-binding transcription factor activity"/>
    <property type="evidence" value="ECO:0007669"/>
    <property type="project" value="InterPro"/>
</dbReference>
<dbReference type="EMBL" id="PVUE01000003">
    <property type="protein sequence ID" value="PRZ43116.1"/>
    <property type="molecule type" value="Genomic_DNA"/>
</dbReference>
<keyword evidence="9" id="KW-1185">Reference proteome</keyword>
<dbReference type="Pfam" id="PF00155">
    <property type="entry name" value="Aminotran_1_2"/>
    <property type="match status" value="1"/>
</dbReference>
<evidence type="ECO:0000259" key="7">
    <source>
        <dbReference type="PROSITE" id="PS50949"/>
    </source>
</evidence>
<dbReference type="CDD" id="cd07377">
    <property type="entry name" value="WHTH_GntR"/>
    <property type="match status" value="1"/>
</dbReference>
<keyword evidence="5" id="KW-0804">Transcription</keyword>
<dbReference type="InterPro" id="IPR004839">
    <property type="entry name" value="Aminotransferase_I/II_large"/>
</dbReference>
<dbReference type="GO" id="GO:0003677">
    <property type="term" value="F:DNA binding"/>
    <property type="evidence" value="ECO:0007669"/>
    <property type="project" value="UniProtKB-KW"/>
</dbReference>
<dbReference type="PANTHER" id="PTHR46577:SF1">
    <property type="entry name" value="HTH-TYPE TRANSCRIPTIONAL REGULATORY PROTEIN GABR"/>
    <property type="match status" value="1"/>
</dbReference>